<gene>
    <name evidence="7" type="ORF">SAMN02745158_01612</name>
</gene>
<sequence length="350" mass="39360">MSKMLVAVEPRVAGFKEYTDRPIQEDEIKCKVLYAAPKHGTEVTEFRASSVHVKERYDSEWQLFVPRDENEDPDIVFGEWNLGNQWVGEVIEKGSQVTEYELGDLICSYGGIRETQIIKAVDNYRCRRLPDLKLWKNAVCYDPAQFALGGVRDGHVRPGDAVAVYGLGAIGQIAAQICKRLGASPVIVIDPIAHRREIALKNGADYALDPGQEDVGHRLKEYTNKRGVDVIIETSGHVSALQSGLRGLAYGGTISFVAFAKPFPMLELGREAHFNNAKIVFSRACSEPLPDYPRWDRHRIEDVCWEMLTNGYLNCEDIIFPVVDFAEADRAYEKYVDQEPQSSIKMGVKF</sequence>
<dbReference type="RefSeq" id="WP_072850675.1">
    <property type="nucleotide sequence ID" value="NZ_FQVI01000006.1"/>
</dbReference>
<evidence type="ECO:0000256" key="2">
    <source>
        <dbReference type="ARBA" id="ARBA00008072"/>
    </source>
</evidence>
<dbReference type="EMBL" id="FQVI01000006">
    <property type="protein sequence ID" value="SHE80487.1"/>
    <property type="molecule type" value="Genomic_DNA"/>
</dbReference>
<evidence type="ECO:0000256" key="4">
    <source>
        <dbReference type="ARBA" id="ARBA00022833"/>
    </source>
</evidence>
<dbReference type="SUPFAM" id="SSF50129">
    <property type="entry name" value="GroES-like"/>
    <property type="match status" value="1"/>
</dbReference>
<dbReference type="STRING" id="1122155.SAMN02745158_01612"/>
<accession>A0A1M4WH23</accession>
<dbReference type="GO" id="GO:0046872">
    <property type="term" value="F:metal ion binding"/>
    <property type="evidence" value="ECO:0007669"/>
    <property type="project" value="UniProtKB-KW"/>
</dbReference>
<keyword evidence="3" id="KW-0479">Metal-binding</keyword>
<dbReference type="Gene3D" id="3.40.50.720">
    <property type="entry name" value="NAD(P)-binding Rossmann-like Domain"/>
    <property type="match status" value="1"/>
</dbReference>
<dbReference type="Gene3D" id="3.90.180.10">
    <property type="entry name" value="Medium-chain alcohol dehydrogenases, catalytic domain"/>
    <property type="match status" value="1"/>
</dbReference>
<evidence type="ECO:0000259" key="6">
    <source>
        <dbReference type="Pfam" id="PF00107"/>
    </source>
</evidence>
<dbReference type="InterPro" id="IPR011032">
    <property type="entry name" value="GroES-like_sf"/>
</dbReference>
<evidence type="ECO:0000313" key="7">
    <source>
        <dbReference type="EMBL" id="SHE80487.1"/>
    </source>
</evidence>
<dbReference type="CDD" id="cd08255">
    <property type="entry name" value="2-desacetyl-2-hydroxyethyl_bacteriochlorophyllide_like"/>
    <property type="match status" value="1"/>
</dbReference>
<dbReference type="InterPro" id="IPR013149">
    <property type="entry name" value="ADH-like_C"/>
</dbReference>
<comment type="cofactor">
    <cofactor evidence="1">
        <name>Zn(2+)</name>
        <dbReference type="ChEBI" id="CHEBI:29105"/>
    </cofactor>
</comment>
<keyword evidence="4" id="KW-0862">Zinc</keyword>
<evidence type="ECO:0000256" key="1">
    <source>
        <dbReference type="ARBA" id="ARBA00001947"/>
    </source>
</evidence>
<proteinExistence type="inferred from homology"/>
<keyword evidence="5" id="KW-0560">Oxidoreductase</keyword>
<evidence type="ECO:0000256" key="3">
    <source>
        <dbReference type="ARBA" id="ARBA00022723"/>
    </source>
</evidence>
<evidence type="ECO:0000313" key="8">
    <source>
        <dbReference type="Proteomes" id="UP000184245"/>
    </source>
</evidence>
<dbReference type="InterPro" id="IPR036291">
    <property type="entry name" value="NAD(P)-bd_dom_sf"/>
</dbReference>
<keyword evidence="8" id="KW-1185">Reference proteome</keyword>
<dbReference type="Pfam" id="PF00107">
    <property type="entry name" value="ADH_zinc_N"/>
    <property type="match status" value="1"/>
</dbReference>
<dbReference type="AlphaFoldDB" id="A0A1M4WH23"/>
<dbReference type="OrthoDB" id="9769198at2"/>
<dbReference type="PANTHER" id="PTHR43350">
    <property type="entry name" value="NAD-DEPENDENT ALCOHOL DEHYDROGENASE"/>
    <property type="match status" value="1"/>
</dbReference>
<reference evidence="7 8" key="1">
    <citation type="submission" date="2016-11" db="EMBL/GenBank/DDBJ databases">
        <authorList>
            <person name="Jaros S."/>
            <person name="Januszkiewicz K."/>
            <person name="Wedrychowicz H."/>
        </authorList>
    </citation>
    <scope>NUCLEOTIDE SEQUENCE [LARGE SCALE GENOMIC DNA]</scope>
    <source>
        <strain evidence="7 8">DSM 17459</strain>
    </source>
</reference>
<organism evidence="7 8">
    <name type="scientific">Lactonifactor longoviformis DSM 17459</name>
    <dbReference type="NCBI Taxonomy" id="1122155"/>
    <lineage>
        <taxon>Bacteria</taxon>
        <taxon>Bacillati</taxon>
        <taxon>Bacillota</taxon>
        <taxon>Clostridia</taxon>
        <taxon>Eubacteriales</taxon>
        <taxon>Clostridiaceae</taxon>
        <taxon>Lactonifactor</taxon>
    </lineage>
</organism>
<protein>
    <submittedName>
        <fullName evidence="7">Threonine dehydrogenase</fullName>
    </submittedName>
</protein>
<comment type="similarity">
    <text evidence="2">Belongs to the zinc-containing alcohol dehydrogenase family.</text>
</comment>
<dbReference type="SUPFAM" id="SSF51735">
    <property type="entry name" value="NAD(P)-binding Rossmann-fold domains"/>
    <property type="match status" value="1"/>
</dbReference>
<feature type="domain" description="Alcohol dehydrogenase-like C-terminal" evidence="6">
    <location>
        <begin position="169"/>
        <end position="283"/>
    </location>
</feature>
<dbReference type="PANTHER" id="PTHR43350:SF19">
    <property type="entry name" value="D-GULOSIDE 3-DEHYDROGENASE"/>
    <property type="match status" value="1"/>
</dbReference>
<dbReference type="GO" id="GO:0016491">
    <property type="term" value="F:oxidoreductase activity"/>
    <property type="evidence" value="ECO:0007669"/>
    <property type="project" value="UniProtKB-KW"/>
</dbReference>
<evidence type="ECO:0000256" key="5">
    <source>
        <dbReference type="ARBA" id="ARBA00023002"/>
    </source>
</evidence>
<dbReference type="Proteomes" id="UP000184245">
    <property type="component" value="Unassembled WGS sequence"/>
</dbReference>
<name>A0A1M4WH23_9CLOT</name>